<evidence type="ECO:0000313" key="2">
    <source>
        <dbReference type="Proteomes" id="UP000011513"/>
    </source>
</evidence>
<dbReference type="InParanoid" id="M0DID2"/>
<dbReference type="Proteomes" id="UP000011513">
    <property type="component" value="Unassembled WGS sequence"/>
</dbReference>
<dbReference type="PROSITE" id="PS51257">
    <property type="entry name" value="PROKAR_LIPOPROTEIN"/>
    <property type="match status" value="1"/>
</dbReference>
<dbReference type="RefSeq" id="WP_008383607.1">
    <property type="nucleotide sequence ID" value="NZ_AOIV01000004.1"/>
</dbReference>
<evidence type="ECO:0008006" key="3">
    <source>
        <dbReference type="Google" id="ProtNLM"/>
    </source>
</evidence>
<dbReference type="EMBL" id="AOIV01000004">
    <property type="protein sequence ID" value="ELZ34538.1"/>
    <property type="molecule type" value="Genomic_DNA"/>
</dbReference>
<name>M0DID2_HALPD</name>
<proteinExistence type="predicted"/>
<dbReference type="AlphaFoldDB" id="M0DID2"/>
<keyword evidence="2" id="KW-1185">Reference proteome</keyword>
<organism evidence="1 2">
    <name type="scientific">Halogeometricum pallidum JCM 14848</name>
    <dbReference type="NCBI Taxonomy" id="1227487"/>
    <lineage>
        <taxon>Archaea</taxon>
        <taxon>Methanobacteriati</taxon>
        <taxon>Methanobacteriota</taxon>
        <taxon>Stenosarchaea group</taxon>
        <taxon>Halobacteria</taxon>
        <taxon>Halobacteriales</taxon>
        <taxon>Haloferacaceae</taxon>
        <taxon>Halogeometricum</taxon>
    </lineage>
</organism>
<dbReference type="eggNOG" id="arCOG09341">
    <property type="taxonomic scope" value="Archaea"/>
</dbReference>
<dbReference type="OrthoDB" id="329550at2157"/>
<comment type="caution">
    <text evidence="1">The sequence shown here is derived from an EMBL/GenBank/DDBJ whole genome shotgun (WGS) entry which is preliminary data.</text>
</comment>
<accession>M0DID2</accession>
<reference evidence="1 2" key="1">
    <citation type="journal article" date="2014" name="PLoS Genet.">
        <title>Phylogenetically driven sequencing of extremely halophilic archaea reveals strategies for static and dynamic osmo-response.</title>
        <authorList>
            <person name="Becker E.A."/>
            <person name="Seitzer P.M."/>
            <person name="Tritt A."/>
            <person name="Larsen D."/>
            <person name="Krusor M."/>
            <person name="Yao A.I."/>
            <person name="Wu D."/>
            <person name="Madern D."/>
            <person name="Eisen J.A."/>
            <person name="Darling A.E."/>
            <person name="Facciotti M.T."/>
        </authorList>
    </citation>
    <scope>NUCLEOTIDE SEQUENCE [LARGE SCALE GENOMIC DNA]</scope>
    <source>
        <strain evidence="1 2">JCM 14848</strain>
    </source>
</reference>
<gene>
    <name evidence="1" type="ORF">C474_02496</name>
</gene>
<evidence type="ECO:0000313" key="1">
    <source>
        <dbReference type="EMBL" id="ELZ34538.1"/>
    </source>
</evidence>
<sequence>MNRRHFIALAATGSLAGCTGRFGNEENSRLDLTVRNDRTDPVTVQVVVVGADGTTYTEESDTLEPGVSRAFEAVVGREGRREVTVSGDDFSGQLAWDAGTCRLFDGTVRVTDEAVEVAGECVDQR</sequence>
<protein>
    <recommendedName>
        <fullName evidence="3">Lipoprotein</fullName>
    </recommendedName>
</protein>